<dbReference type="EMBL" id="MU865335">
    <property type="protein sequence ID" value="KAK4227141.1"/>
    <property type="molecule type" value="Genomic_DNA"/>
</dbReference>
<protein>
    <submittedName>
        <fullName evidence="2">Uncharacterized protein</fullName>
    </submittedName>
</protein>
<feature type="region of interest" description="Disordered" evidence="1">
    <location>
        <begin position="80"/>
        <end position="116"/>
    </location>
</feature>
<dbReference type="AlphaFoldDB" id="A0AAN7BPJ6"/>
<gene>
    <name evidence="2" type="ORF">QBC38DRAFT_455517</name>
</gene>
<feature type="compositionally biased region" description="Basic and acidic residues" evidence="1">
    <location>
        <begin position="100"/>
        <end position="116"/>
    </location>
</feature>
<reference evidence="2" key="1">
    <citation type="journal article" date="2023" name="Mol. Phylogenet. Evol.">
        <title>Genome-scale phylogeny and comparative genomics of the fungal order Sordariales.</title>
        <authorList>
            <person name="Hensen N."/>
            <person name="Bonometti L."/>
            <person name="Westerberg I."/>
            <person name="Brannstrom I.O."/>
            <person name="Guillou S."/>
            <person name="Cros-Aarteil S."/>
            <person name="Calhoun S."/>
            <person name="Haridas S."/>
            <person name="Kuo A."/>
            <person name="Mondo S."/>
            <person name="Pangilinan J."/>
            <person name="Riley R."/>
            <person name="LaButti K."/>
            <person name="Andreopoulos B."/>
            <person name="Lipzen A."/>
            <person name="Chen C."/>
            <person name="Yan M."/>
            <person name="Daum C."/>
            <person name="Ng V."/>
            <person name="Clum A."/>
            <person name="Steindorff A."/>
            <person name="Ohm R.A."/>
            <person name="Martin F."/>
            <person name="Silar P."/>
            <person name="Natvig D.O."/>
            <person name="Lalanne C."/>
            <person name="Gautier V."/>
            <person name="Ament-Velasquez S.L."/>
            <person name="Kruys A."/>
            <person name="Hutchinson M.I."/>
            <person name="Powell A.J."/>
            <person name="Barry K."/>
            <person name="Miller A.N."/>
            <person name="Grigoriev I.V."/>
            <person name="Debuchy R."/>
            <person name="Gladieux P."/>
            <person name="Hiltunen Thoren M."/>
            <person name="Johannesson H."/>
        </authorList>
    </citation>
    <scope>NUCLEOTIDE SEQUENCE</scope>
    <source>
        <strain evidence="2">CBS 990.96</strain>
    </source>
</reference>
<comment type="caution">
    <text evidence="2">The sequence shown here is derived from an EMBL/GenBank/DDBJ whole genome shotgun (WGS) entry which is preliminary data.</text>
</comment>
<accession>A0AAN7BPJ6</accession>
<evidence type="ECO:0000313" key="3">
    <source>
        <dbReference type="Proteomes" id="UP001301958"/>
    </source>
</evidence>
<organism evidence="2 3">
    <name type="scientific">Podospora fimiseda</name>
    <dbReference type="NCBI Taxonomy" id="252190"/>
    <lineage>
        <taxon>Eukaryota</taxon>
        <taxon>Fungi</taxon>
        <taxon>Dikarya</taxon>
        <taxon>Ascomycota</taxon>
        <taxon>Pezizomycotina</taxon>
        <taxon>Sordariomycetes</taxon>
        <taxon>Sordariomycetidae</taxon>
        <taxon>Sordariales</taxon>
        <taxon>Podosporaceae</taxon>
        <taxon>Podospora</taxon>
    </lineage>
</organism>
<evidence type="ECO:0000313" key="2">
    <source>
        <dbReference type="EMBL" id="KAK4227141.1"/>
    </source>
</evidence>
<proteinExistence type="predicted"/>
<evidence type="ECO:0000256" key="1">
    <source>
        <dbReference type="SAM" id="MobiDB-lite"/>
    </source>
</evidence>
<name>A0AAN7BPJ6_9PEZI</name>
<sequence>MGLLFWKKRPSQATNVIDSEKQISAESHHHEKPSPASRGVPIRPDVNPAYSAYSTPADPTWADSLTPKYLPPAALEAKLKEEGITDPEEIARRKAKEARKKTEQDEQERMDFLQMM</sequence>
<feature type="compositionally biased region" description="Basic and acidic residues" evidence="1">
    <location>
        <begin position="20"/>
        <end position="33"/>
    </location>
</feature>
<dbReference type="Proteomes" id="UP001301958">
    <property type="component" value="Unassembled WGS sequence"/>
</dbReference>
<reference evidence="2" key="2">
    <citation type="submission" date="2023-05" db="EMBL/GenBank/DDBJ databases">
        <authorList>
            <consortium name="Lawrence Berkeley National Laboratory"/>
            <person name="Steindorff A."/>
            <person name="Hensen N."/>
            <person name="Bonometti L."/>
            <person name="Westerberg I."/>
            <person name="Brannstrom I.O."/>
            <person name="Guillou S."/>
            <person name="Cros-Aarteil S."/>
            <person name="Calhoun S."/>
            <person name="Haridas S."/>
            <person name="Kuo A."/>
            <person name="Mondo S."/>
            <person name="Pangilinan J."/>
            <person name="Riley R."/>
            <person name="Labutti K."/>
            <person name="Andreopoulos B."/>
            <person name="Lipzen A."/>
            <person name="Chen C."/>
            <person name="Yanf M."/>
            <person name="Daum C."/>
            <person name="Ng V."/>
            <person name="Clum A."/>
            <person name="Ohm R."/>
            <person name="Martin F."/>
            <person name="Silar P."/>
            <person name="Natvig D."/>
            <person name="Lalanne C."/>
            <person name="Gautier V."/>
            <person name="Ament-Velasquez S.L."/>
            <person name="Kruys A."/>
            <person name="Hutchinson M.I."/>
            <person name="Powell A.J."/>
            <person name="Barry K."/>
            <person name="Miller A.N."/>
            <person name="Grigoriev I.V."/>
            <person name="Debuchy R."/>
            <person name="Gladieux P."/>
            <person name="Thoren M.H."/>
            <person name="Johannesson H."/>
        </authorList>
    </citation>
    <scope>NUCLEOTIDE SEQUENCE</scope>
    <source>
        <strain evidence="2">CBS 990.96</strain>
    </source>
</reference>
<feature type="region of interest" description="Disordered" evidence="1">
    <location>
        <begin position="20"/>
        <end position="64"/>
    </location>
</feature>
<keyword evidence="3" id="KW-1185">Reference proteome</keyword>